<dbReference type="HOGENOM" id="CLU_093491_0_0_0"/>
<dbReference type="AlphaFoldDB" id="F8ACH4"/>
<protein>
    <recommendedName>
        <fullName evidence="3">TIGR04219 family outer membrane beta-barrel protein</fullName>
    </recommendedName>
</protein>
<dbReference type="PaxDb" id="667014-Thein_0797"/>
<dbReference type="EMBL" id="CP002683">
    <property type="protein sequence ID" value="AEH44675.1"/>
    <property type="molecule type" value="Genomic_DNA"/>
</dbReference>
<dbReference type="eggNOG" id="COG3637">
    <property type="taxonomic scope" value="Bacteria"/>
</dbReference>
<name>F8ACH4_THEID</name>
<dbReference type="Proteomes" id="UP000006793">
    <property type="component" value="Chromosome"/>
</dbReference>
<dbReference type="InParanoid" id="F8ACH4"/>
<evidence type="ECO:0000313" key="1">
    <source>
        <dbReference type="EMBL" id="AEH44675.1"/>
    </source>
</evidence>
<evidence type="ECO:0008006" key="3">
    <source>
        <dbReference type="Google" id="ProtNLM"/>
    </source>
</evidence>
<sequence length="259" mass="28926">MTAKKLSALIFILVLFLGTRVWAFGLEAAGGFWSENPSGDISYKGDSLSVKDDLRYDTEYKPFGRVKIDLPLINFYLAYTPVNFEEEGELNKTFTFGDKTFNANVPFDSYLKMQQYDLGVYWGIPFLKSVTEAATLGFAGINVELGLNARVMNVEAGIEQQNLKEDTSFTVVIPLLYGGLSIDFGKVSLEGEFRGIAYNNNHYYDAIGRLKFYIFSTPLVGPSAFVGVGYRYQDLKFDVDDFKGTFTLSGPFAELGVNF</sequence>
<proteinExistence type="predicted"/>
<gene>
    <name evidence="1" type="ordered locus">Thein_0797</name>
</gene>
<dbReference type="OrthoDB" id="11310at2"/>
<dbReference type="RefSeq" id="WP_013907419.1">
    <property type="nucleotide sequence ID" value="NC_015681.1"/>
</dbReference>
<reference evidence="1 2" key="2">
    <citation type="journal article" date="2012" name="Stand. Genomic Sci.">
        <title>Complete genome sequence of the thermophilic sulfate-reducing ocean bacterium Thermodesulfatator indicus type strain (CIR29812(T)).</title>
        <authorList>
            <person name="Anderson I."/>
            <person name="Saunders E."/>
            <person name="Lapidus A."/>
            <person name="Nolan M."/>
            <person name="Lucas S."/>
            <person name="Tice H."/>
            <person name="Del Rio T.G."/>
            <person name="Cheng J.F."/>
            <person name="Han C."/>
            <person name="Tapia R."/>
            <person name="Goodwin L.A."/>
            <person name="Pitluck S."/>
            <person name="Liolios K."/>
            <person name="Mavromatis K."/>
            <person name="Pagani I."/>
            <person name="Ivanova N."/>
            <person name="Mikhailova N."/>
            <person name="Pati A."/>
            <person name="Chen A."/>
            <person name="Palaniappan K."/>
            <person name="Land M."/>
            <person name="Hauser L."/>
            <person name="Jeffries C.D."/>
            <person name="Chang Y.J."/>
            <person name="Brambilla E.M."/>
            <person name="Rohde M."/>
            <person name="Spring S."/>
            <person name="Goker M."/>
            <person name="Detter J.C."/>
            <person name="Woyke T."/>
            <person name="Bristow J."/>
            <person name="Eisen J.A."/>
            <person name="Markowitz V."/>
            <person name="Hugenholtz P."/>
            <person name="Kyrpides N.C."/>
            <person name="Klenk H.P."/>
        </authorList>
    </citation>
    <scope>NUCLEOTIDE SEQUENCE [LARGE SCALE GENOMIC DNA]</scope>
    <source>
        <strain evidence="2">DSM 15286 / JCM 11887 / CIR29812</strain>
    </source>
</reference>
<accession>F8ACH4</accession>
<keyword evidence="2" id="KW-1185">Reference proteome</keyword>
<dbReference type="NCBIfam" id="TIGR04219">
    <property type="entry name" value="OMP_w_GlyGly"/>
    <property type="match status" value="1"/>
</dbReference>
<evidence type="ECO:0000313" key="2">
    <source>
        <dbReference type="Proteomes" id="UP000006793"/>
    </source>
</evidence>
<dbReference type="STRING" id="667014.Thein_0797"/>
<dbReference type="KEGG" id="tid:Thein_0797"/>
<dbReference type="InterPro" id="IPR026387">
    <property type="entry name" value="OMP_w_GlyGly"/>
</dbReference>
<reference evidence="2" key="1">
    <citation type="submission" date="2011-04" db="EMBL/GenBank/DDBJ databases">
        <title>The complete genome of Thermodesulfatator indicus DSM 15286.</title>
        <authorList>
            <person name="Lucas S."/>
            <person name="Copeland A."/>
            <person name="Lapidus A."/>
            <person name="Bruce D."/>
            <person name="Goodwin L."/>
            <person name="Pitluck S."/>
            <person name="Peters L."/>
            <person name="Kyrpides N."/>
            <person name="Mavromatis K."/>
            <person name="Pagani I."/>
            <person name="Ivanova N."/>
            <person name="Saunders L."/>
            <person name="Detter J.C."/>
            <person name="Tapia R."/>
            <person name="Han C."/>
            <person name="Land M."/>
            <person name="Hauser L."/>
            <person name="Markowitz V."/>
            <person name="Cheng J.-F."/>
            <person name="Hugenholtz P."/>
            <person name="Woyke T."/>
            <person name="Wu D."/>
            <person name="Spring S."/>
            <person name="Schroeder M."/>
            <person name="Brambilla E."/>
            <person name="Klenk H.-P."/>
            <person name="Eisen J.A."/>
        </authorList>
    </citation>
    <scope>NUCLEOTIDE SEQUENCE [LARGE SCALE GENOMIC DNA]</scope>
    <source>
        <strain evidence="2">DSM 15286 / JCM 11887 / CIR29812</strain>
    </source>
</reference>
<organism evidence="1 2">
    <name type="scientific">Thermodesulfatator indicus (strain DSM 15286 / JCM 11887 / CIR29812)</name>
    <dbReference type="NCBI Taxonomy" id="667014"/>
    <lineage>
        <taxon>Bacteria</taxon>
        <taxon>Pseudomonadati</taxon>
        <taxon>Thermodesulfobacteriota</taxon>
        <taxon>Thermodesulfobacteria</taxon>
        <taxon>Thermodesulfobacteriales</taxon>
        <taxon>Thermodesulfatatoraceae</taxon>
        <taxon>Thermodesulfatator</taxon>
    </lineage>
</organism>